<dbReference type="GO" id="GO:0005886">
    <property type="term" value="C:plasma membrane"/>
    <property type="evidence" value="ECO:0007669"/>
    <property type="project" value="TreeGrafter"/>
</dbReference>
<feature type="domain" description="Penicillin-binding protein transpeptidase" evidence="4">
    <location>
        <begin position="245"/>
        <end position="413"/>
    </location>
</feature>
<keyword evidence="2 3" id="KW-0472">Membrane</keyword>
<evidence type="ECO:0000259" key="4">
    <source>
        <dbReference type="Pfam" id="PF00905"/>
    </source>
</evidence>
<keyword evidence="3" id="KW-0812">Transmembrane</keyword>
<evidence type="ECO:0000256" key="2">
    <source>
        <dbReference type="ARBA" id="ARBA00023136"/>
    </source>
</evidence>
<dbReference type="GO" id="GO:0071555">
    <property type="term" value="P:cell wall organization"/>
    <property type="evidence" value="ECO:0007669"/>
    <property type="project" value="TreeGrafter"/>
</dbReference>
<evidence type="ECO:0000259" key="5">
    <source>
        <dbReference type="Pfam" id="PF03717"/>
    </source>
</evidence>
<comment type="subcellular location">
    <subcellularLocation>
        <location evidence="1">Membrane</location>
    </subcellularLocation>
</comment>
<protein>
    <recommendedName>
        <fullName evidence="8">Penicillin-binding protein transpeptidase domain-containing protein</fullName>
    </recommendedName>
</protein>
<dbReference type="InterPro" id="IPR036138">
    <property type="entry name" value="PBP_dimer_sf"/>
</dbReference>
<evidence type="ECO:0000313" key="7">
    <source>
        <dbReference type="Proteomes" id="UP000179274"/>
    </source>
</evidence>
<dbReference type="GO" id="GO:0008658">
    <property type="term" value="F:penicillin binding"/>
    <property type="evidence" value="ECO:0007669"/>
    <property type="project" value="InterPro"/>
</dbReference>
<evidence type="ECO:0000313" key="6">
    <source>
        <dbReference type="EMBL" id="OGJ05772.1"/>
    </source>
</evidence>
<evidence type="ECO:0000256" key="3">
    <source>
        <dbReference type="SAM" id="Phobius"/>
    </source>
</evidence>
<comment type="caution">
    <text evidence="6">The sequence shown here is derived from an EMBL/GenBank/DDBJ whole genome shotgun (WGS) entry which is preliminary data.</text>
</comment>
<proteinExistence type="predicted"/>
<reference evidence="6 7" key="1">
    <citation type="journal article" date="2016" name="Nat. Commun.">
        <title>Thousands of microbial genomes shed light on interconnected biogeochemical processes in an aquifer system.</title>
        <authorList>
            <person name="Anantharaman K."/>
            <person name="Brown C.T."/>
            <person name="Hug L.A."/>
            <person name="Sharon I."/>
            <person name="Castelle C.J."/>
            <person name="Probst A.J."/>
            <person name="Thomas B.C."/>
            <person name="Singh A."/>
            <person name="Wilkins M.J."/>
            <person name="Karaoz U."/>
            <person name="Brodie E.L."/>
            <person name="Williams K.H."/>
            <person name="Hubbard S.S."/>
            <person name="Banfield J.F."/>
        </authorList>
    </citation>
    <scope>NUCLEOTIDE SEQUENCE [LARGE SCALE GENOMIC DNA]</scope>
</reference>
<dbReference type="Pfam" id="PF00905">
    <property type="entry name" value="Transpeptidase"/>
    <property type="match status" value="1"/>
</dbReference>
<gene>
    <name evidence="6" type="ORF">A2192_00245</name>
</gene>
<sequence>MSNSRLKILISTISFIFLMVISRLFYLQIVIGSQYRTKALSQTQKLEKINTHRGTIYDNFGFPLVQNQTTYTLSIYKPNLTLPLDQIISKINSVQPDFESKFEQLISKFSQNDKQKWISFPQHFDKHQYDLLSDISGIEFSQDQKRFYPENQLAKNILGLVAQDSDGKTTGYGGLEGYYNKHLEGRPGYAWQVKDAQGKSLISLSNWETNPLDGRNLHTTINRDIQYLIEKILKEGVETYNADSGLITIMQPQTGNIIAMADYTATQSATPSATANTAITSLFEPGSIFKPLVVAMALDKNAISSDYICHLCDRPLTIGQYTIENWNQETHPESPLKDIIKNSDNIGMSLIIRQLGLKSFLQYYSLLGLSNKSGIDLQGESKPISKNIWPEIDLATASFGQGIAINQIQMLTAF</sequence>
<evidence type="ECO:0008006" key="8">
    <source>
        <dbReference type="Google" id="ProtNLM"/>
    </source>
</evidence>
<dbReference type="InterPro" id="IPR005311">
    <property type="entry name" value="PBP_dimer"/>
</dbReference>
<evidence type="ECO:0000256" key="1">
    <source>
        <dbReference type="ARBA" id="ARBA00004370"/>
    </source>
</evidence>
<dbReference type="SUPFAM" id="SSF56519">
    <property type="entry name" value="Penicillin binding protein dimerisation domain"/>
    <property type="match status" value="1"/>
</dbReference>
<dbReference type="SUPFAM" id="SSF56601">
    <property type="entry name" value="beta-lactamase/transpeptidase-like"/>
    <property type="match status" value="1"/>
</dbReference>
<dbReference type="InterPro" id="IPR001460">
    <property type="entry name" value="PCN-bd_Tpept"/>
</dbReference>
<dbReference type="Pfam" id="PF03717">
    <property type="entry name" value="PBP_dimer"/>
    <property type="match status" value="1"/>
</dbReference>
<feature type="domain" description="Penicillin-binding protein dimerisation" evidence="5">
    <location>
        <begin position="49"/>
        <end position="200"/>
    </location>
</feature>
<feature type="transmembrane region" description="Helical" evidence="3">
    <location>
        <begin position="6"/>
        <end position="26"/>
    </location>
</feature>
<organism evidence="6 7">
    <name type="scientific">Candidatus Nomurabacteria bacterium RIFOXYA1_FULL_35_17</name>
    <dbReference type="NCBI Taxonomy" id="1801798"/>
    <lineage>
        <taxon>Bacteria</taxon>
        <taxon>Candidatus Nomuraibacteriota</taxon>
    </lineage>
</organism>
<dbReference type="Gene3D" id="3.90.1310.10">
    <property type="entry name" value="Penicillin-binding protein 2a (Domain 2)"/>
    <property type="match status" value="1"/>
</dbReference>
<accession>A0A1F6YHB3</accession>
<dbReference type="EMBL" id="MFVW01000033">
    <property type="protein sequence ID" value="OGJ05772.1"/>
    <property type="molecule type" value="Genomic_DNA"/>
</dbReference>
<dbReference type="InterPro" id="IPR012338">
    <property type="entry name" value="Beta-lactam/transpept-like"/>
</dbReference>
<dbReference type="AlphaFoldDB" id="A0A1F6YHB3"/>
<keyword evidence="3" id="KW-1133">Transmembrane helix</keyword>
<dbReference type="Gene3D" id="3.40.710.10">
    <property type="entry name" value="DD-peptidase/beta-lactamase superfamily"/>
    <property type="match status" value="1"/>
</dbReference>
<feature type="non-terminal residue" evidence="6">
    <location>
        <position position="414"/>
    </location>
</feature>
<dbReference type="InterPro" id="IPR050515">
    <property type="entry name" value="Beta-lactam/transpept"/>
</dbReference>
<dbReference type="PANTHER" id="PTHR30627">
    <property type="entry name" value="PEPTIDOGLYCAN D,D-TRANSPEPTIDASE"/>
    <property type="match status" value="1"/>
</dbReference>
<dbReference type="Proteomes" id="UP000179274">
    <property type="component" value="Unassembled WGS sequence"/>
</dbReference>
<name>A0A1F6YHB3_9BACT</name>
<dbReference type="PANTHER" id="PTHR30627:SF1">
    <property type="entry name" value="PEPTIDOGLYCAN D,D-TRANSPEPTIDASE FTSI"/>
    <property type="match status" value="1"/>
</dbReference>
<dbReference type="Gene3D" id="3.30.450.330">
    <property type="match status" value="1"/>
</dbReference>